<reference evidence="1 2" key="1">
    <citation type="journal article" date="2018" name="Front. Plant Sci.">
        <title>Red Clover (Trifolium pratense) and Zigzag Clover (T. medium) - A Picture of Genomic Similarities and Differences.</title>
        <authorList>
            <person name="Dluhosova J."/>
            <person name="Istvanek J."/>
            <person name="Nedelnik J."/>
            <person name="Repkova J."/>
        </authorList>
    </citation>
    <scope>NUCLEOTIDE SEQUENCE [LARGE SCALE GENOMIC DNA]</scope>
    <source>
        <strain evidence="2">cv. 10/8</strain>
        <tissue evidence="1">Leaf</tissue>
    </source>
</reference>
<proteinExistence type="predicted"/>
<organism evidence="1 2">
    <name type="scientific">Trifolium medium</name>
    <dbReference type="NCBI Taxonomy" id="97028"/>
    <lineage>
        <taxon>Eukaryota</taxon>
        <taxon>Viridiplantae</taxon>
        <taxon>Streptophyta</taxon>
        <taxon>Embryophyta</taxon>
        <taxon>Tracheophyta</taxon>
        <taxon>Spermatophyta</taxon>
        <taxon>Magnoliopsida</taxon>
        <taxon>eudicotyledons</taxon>
        <taxon>Gunneridae</taxon>
        <taxon>Pentapetalae</taxon>
        <taxon>rosids</taxon>
        <taxon>fabids</taxon>
        <taxon>Fabales</taxon>
        <taxon>Fabaceae</taxon>
        <taxon>Papilionoideae</taxon>
        <taxon>50 kb inversion clade</taxon>
        <taxon>NPAAA clade</taxon>
        <taxon>Hologalegina</taxon>
        <taxon>IRL clade</taxon>
        <taxon>Trifolieae</taxon>
        <taxon>Trifolium</taxon>
    </lineage>
</organism>
<feature type="non-terminal residue" evidence="1">
    <location>
        <position position="1"/>
    </location>
</feature>
<accession>A0A392VBQ0</accession>
<dbReference type="AlphaFoldDB" id="A0A392VBQ0"/>
<sequence>RVGSTHTVCSSATPLLTRGCRLLAGYCRLQTLKCNIDAAIFSLEQKVSMALVYATNSVSL</sequence>
<dbReference type="EMBL" id="LXQA011100565">
    <property type="protein sequence ID" value="MCI84843.1"/>
    <property type="molecule type" value="Genomic_DNA"/>
</dbReference>
<evidence type="ECO:0000313" key="2">
    <source>
        <dbReference type="Proteomes" id="UP000265520"/>
    </source>
</evidence>
<comment type="caution">
    <text evidence="1">The sequence shown here is derived from an EMBL/GenBank/DDBJ whole genome shotgun (WGS) entry which is preliminary data.</text>
</comment>
<dbReference type="Proteomes" id="UP000265520">
    <property type="component" value="Unassembled WGS sequence"/>
</dbReference>
<keyword evidence="2" id="KW-1185">Reference proteome</keyword>
<name>A0A392VBQ0_9FABA</name>
<evidence type="ECO:0000313" key="1">
    <source>
        <dbReference type="EMBL" id="MCI84843.1"/>
    </source>
</evidence>
<protein>
    <submittedName>
        <fullName evidence="1">Uncharacterized protein</fullName>
    </submittedName>
</protein>